<dbReference type="InterPro" id="IPR016181">
    <property type="entry name" value="Acyl_CoA_acyltransferase"/>
</dbReference>
<reference evidence="2 3" key="1">
    <citation type="submission" date="2014-01" db="EMBL/GenBank/DDBJ databases">
        <title>Sulfitobacter donghicola JCM 14565 Genome Sequencing.</title>
        <authorList>
            <person name="Lai Q."/>
            <person name="Hong Z."/>
        </authorList>
    </citation>
    <scope>NUCLEOTIDE SEQUENCE [LARGE SCALE GENOMIC DNA]</scope>
    <source>
        <strain evidence="2 3">JCM 14565</strain>
    </source>
</reference>
<feature type="domain" description="N-acetyltransferase" evidence="1">
    <location>
        <begin position="4"/>
        <end position="147"/>
    </location>
</feature>
<dbReference type="CDD" id="cd04301">
    <property type="entry name" value="NAT_SF"/>
    <property type="match status" value="1"/>
</dbReference>
<dbReference type="Gene3D" id="3.40.630.30">
    <property type="match status" value="1"/>
</dbReference>
<dbReference type="InterPro" id="IPR000182">
    <property type="entry name" value="GNAT_dom"/>
</dbReference>
<dbReference type="EMBL" id="JAMC01000007">
    <property type="protein sequence ID" value="KEJ88208.1"/>
    <property type="molecule type" value="Genomic_DNA"/>
</dbReference>
<keyword evidence="3" id="KW-1185">Reference proteome</keyword>
<evidence type="ECO:0000313" key="3">
    <source>
        <dbReference type="Proteomes" id="UP000027734"/>
    </source>
</evidence>
<comment type="caution">
    <text evidence="2">The sequence shown here is derived from an EMBL/GenBank/DDBJ whole genome shotgun (WGS) entry which is preliminary data.</text>
</comment>
<organism evidence="2 3">
    <name type="scientific">Sulfitobacter donghicola DSW-25 = KCTC 12864 = JCM 14565</name>
    <dbReference type="NCBI Taxonomy" id="1300350"/>
    <lineage>
        <taxon>Bacteria</taxon>
        <taxon>Pseudomonadati</taxon>
        <taxon>Pseudomonadota</taxon>
        <taxon>Alphaproteobacteria</taxon>
        <taxon>Rhodobacterales</taxon>
        <taxon>Roseobacteraceae</taxon>
        <taxon>Sulfitobacter</taxon>
    </lineage>
</organism>
<evidence type="ECO:0000259" key="1">
    <source>
        <dbReference type="PROSITE" id="PS51186"/>
    </source>
</evidence>
<gene>
    <name evidence="2" type="ORF">DSW25_16160</name>
</gene>
<dbReference type="AlphaFoldDB" id="A0A073ICY4"/>
<dbReference type="PROSITE" id="PS51186">
    <property type="entry name" value="GNAT"/>
    <property type="match status" value="1"/>
</dbReference>
<accession>A0A073ICY4</accession>
<dbReference type="RefSeq" id="WP_025059866.1">
    <property type="nucleotide sequence ID" value="NZ_JAMC01000007.1"/>
</dbReference>
<proteinExistence type="predicted"/>
<sequence>MSVVMIRPARTLDAGKLADIMSEANSRLTWLPKLYSGAEEIMLIGDMIEAGWVRTAYLDEELAGFIARKGTEIHALYLRPHLQGRGVARKLIVDAQRNAKKLGLWSYEENERASRFYGKAGFAEVSRTDGSGNDARLPDIRFEWLREAV</sequence>
<keyword evidence="2" id="KW-0808">Transferase</keyword>
<dbReference type="Proteomes" id="UP000027734">
    <property type="component" value="Unassembled WGS sequence"/>
</dbReference>
<dbReference type="OrthoDB" id="9797417at2"/>
<name>A0A073ICY4_9RHOB</name>
<dbReference type="Pfam" id="PF13673">
    <property type="entry name" value="Acetyltransf_10"/>
    <property type="match status" value="1"/>
</dbReference>
<protein>
    <submittedName>
        <fullName evidence="2">GNAT family acetyltransferase</fullName>
    </submittedName>
</protein>
<dbReference type="eggNOG" id="COG0454">
    <property type="taxonomic scope" value="Bacteria"/>
</dbReference>
<evidence type="ECO:0000313" key="2">
    <source>
        <dbReference type="EMBL" id="KEJ88208.1"/>
    </source>
</evidence>
<dbReference type="GO" id="GO:0016747">
    <property type="term" value="F:acyltransferase activity, transferring groups other than amino-acyl groups"/>
    <property type="evidence" value="ECO:0007669"/>
    <property type="project" value="InterPro"/>
</dbReference>
<dbReference type="STRING" id="1300350.Z948_2533"/>
<dbReference type="SUPFAM" id="SSF55729">
    <property type="entry name" value="Acyl-CoA N-acyltransferases (Nat)"/>
    <property type="match status" value="1"/>
</dbReference>